<keyword evidence="1" id="KW-0547">Nucleotide-binding</keyword>
<dbReference type="PANTHER" id="PTHR43119:SF1">
    <property type="entry name" value="ABC TRANSPORTER DOMAIN-CONTAINING PROTEIN"/>
    <property type="match status" value="1"/>
</dbReference>
<protein>
    <recommendedName>
        <fullName evidence="3">ABC transporter domain-containing protein</fullName>
    </recommendedName>
</protein>
<sequence>MVQLEVNNLTKKLPNGALLFDSICFQANDSAGPFVLAVRGPSGSGKTTLLKCLAELTPYDSGTIHLNTKGSGDYGVPEWRSRVLYVPQRPPVLDGTPRDFVDTISKFQAQKRRAPSGILDPVLIAQGWNLEAEAWDKPWNQLSGGEIQRVAIALGISRNPDILLLDEPTSALDPETCRLVENTLTKHNCIWITHDPAQEERVATDSIFLASSNISSASLALQVQ</sequence>
<gene>
    <name evidence="4" type="ORF">BASA50_006697</name>
</gene>
<name>A0ABQ8F9E9_9FUNG</name>
<dbReference type="SMART" id="SM00382">
    <property type="entry name" value="AAA"/>
    <property type="match status" value="1"/>
</dbReference>
<evidence type="ECO:0000313" key="5">
    <source>
        <dbReference type="Proteomes" id="UP001648503"/>
    </source>
</evidence>
<dbReference type="CDD" id="cd00267">
    <property type="entry name" value="ABC_ATPase"/>
    <property type="match status" value="1"/>
</dbReference>
<dbReference type="PANTHER" id="PTHR43119">
    <property type="entry name" value="ABC TRANSPORT PROTEIN ATP-BINDING COMPONENT-RELATED"/>
    <property type="match status" value="1"/>
</dbReference>
<dbReference type="InterPro" id="IPR017871">
    <property type="entry name" value="ABC_transporter-like_CS"/>
</dbReference>
<dbReference type="Pfam" id="PF00005">
    <property type="entry name" value="ABC_tran"/>
    <property type="match status" value="1"/>
</dbReference>
<organism evidence="4 5">
    <name type="scientific">Batrachochytrium salamandrivorans</name>
    <dbReference type="NCBI Taxonomy" id="1357716"/>
    <lineage>
        <taxon>Eukaryota</taxon>
        <taxon>Fungi</taxon>
        <taxon>Fungi incertae sedis</taxon>
        <taxon>Chytridiomycota</taxon>
        <taxon>Chytridiomycota incertae sedis</taxon>
        <taxon>Chytridiomycetes</taxon>
        <taxon>Rhizophydiales</taxon>
        <taxon>Rhizophydiales incertae sedis</taxon>
        <taxon>Batrachochytrium</taxon>
    </lineage>
</organism>
<dbReference type="SUPFAM" id="SSF52540">
    <property type="entry name" value="P-loop containing nucleoside triphosphate hydrolases"/>
    <property type="match status" value="1"/>
</dbReference>
<evidence type="ECO:0000259" key="3">
    <source>
        <dbReference type="PROSITE" id="PS50893"/>
    </source>
</evidence>
<dbReference type="InterPro" id="IPR003593">
    <property type="entry name" value="AAA+_ATPase"/>
</dbReference>
<evidence type="ECO:0000256" key="1">
    <source>
        <dbReference type="ARBA" id="ARBA00022741"/>
    </source>
</evidence>
<keyword evidence="2" id="KW-0067">ATP-binding</keyword>
<dbReference type="Gene3D" id="3.40.50.300">
    <property type="entry name" value="P-loop containing nucleotide triphosphate hydrolases"/>
    <property type="match status" value="1"/>
</dbReference>
<dbReference type="Proteomes" id="UP001648503">
    <property type="component" value="Unassembled WGS sequence"/>
</dbReference>
<proteinExistence type="predicted"/>
<feature type="domain" description="ABC transporter" evidence="3">
    <location>
        <begin position="4"/>
        <end position="223"/>
    </location>
</feature>
<dbReference type="PROSITE" id="PS00211">
    <property type="entry name" value="ABC_TRANSPORTER_1"/>
    <property type="match status" value="1"/>
</dbReference>
<evidence type="ECO:0000313" key="4">
    <source>
        <dbReference type="EMBL" id="KAH6594450.1"/>
    </source>
</evidence>
<keyword evidence="5" id="KW-1185">Reference proteome</keyword>
<dbReference type="InterPro" id="IPR003439">
    <property type="entry name" value="ABC_transporter-like_ATP-bd"/>
</dbReference>
<dbReference type="PROSITE" id="PS50893">
    <property type="entry name" value="ABC_TRANSPORTER_2"/>
    <property type="match status" value="1"/>
</dbReference>
<evidence type="ECO:0000256" key="2">
    <source>
        <dbReference type="ARBA" id="ARBA00022840"/>
    </source>
</evidence>
<accession>A0ABQ8F9E9</accession>
<reference evidence="4 5" key="1">
    <citation type="submission" date="2021-02" db="EMBL/GenBank/DDBJ databases">
        <title>Variation within the Batrachochytrium salamandrivorans European outbreak.</title>
        <authorList>
            <person name="Kelly M."/>
            <person name="Pasmans F."/>
            <person name="Shea T.P."/>
            <person name="Munoz J.F."/>
            <person name="Carranza S."/>
            <person name="Cuomo C.A."/>
            <person name="Martel A."/>
        </authorList>
    </citation>
    <scope>NUCLEOTIDE SEQUENCE [LARGE SCALE GENOMIC DNA]</scope>
    <source>
        <strain evidence="4 5">AMFP18/2</strain>
    </source>
</reference>
<comment type="caution">
    <text evidence="4">The sequence shown here is derived from an EMBL/GenBank/DDBJ whole genome shotgun (WGS) entry which is preliminary data.</text>
</comment>
<dbReference type="InterPro" id="IPR027417">
    <property type="entry name" value="P-loop_NTPase"/>
</dbReference>
<dbReference type="EMBL" id="JAFCIX010000335">
    <property type="protein sequence ID" value="KAH6594450.1"/>
    <property type="molecule type" value="Genomic_DNA"/>
</dbReference>